<dbReference type="AlphaFoldDB" id="A0A7S1T318"/>
<organism evidence="1">
    <name type="scientific">Tetraselmis chuii</name>
    <dbReference type="NCBI Taxonomy" id="63592"/>
    <lineage>
        <taxon>Eukaryota</taxon>
        <taxon>Viridiplantae</taxon>
        <taxon>Chlorophyta</taxon>
        <taxon>core chlorophytes</taxon>
        <taxon>Chlorodendrophyceae</taxon>
        <taxon>Chlorodendrales</taxon>
        <taxon>Chlorodendraceae</taxon>
        <taxon>Tetraselmis</taxon>
    </lineage>
</organism>
<evidence type="ECO:0000313" key="1">
    <source>
        <dbReference type="EMBL" id="CAD9216953.1"/>
    </source>
</evidence>
<dbReference type="PANTHER" id="PTHR31323">
    <property type="entry name" value="MECHANOSENSITIVE ION CHANNEL PROTEIN MSY2"/>
    <property type="match status" value="1"/>
</dbReference>
<gene>
    <name evidence="1" type="ORF">TCHU04912_LOCUS19162</name>
</gene>
<accession>A0A7S1T318</accession>
<sequence>MYDNEAYTVRKISLLNTSLLDFWNRPSTVLNSSIMYKSITNLSRCANHAEYSYFQVDVGVAEIIKHELDRRLRQLCREHPTEYDEQFVDVKFYSVDRENLKITILIIWWYKMAPDDWQRKRDARDAAVAVASDVIARHKQQGATYTFHQRVSAADGGIPLANLL</sequence>
<proteinExistence type="predicted"/>
<name>A0A7S1T318_9CHLO</name>
<dbReference type="PANTHER" id="PTHR31323:SF1">
    <property type="entry name" value="MECHANOSENSITIVE ION CHANNEL PROTEIN"/>
    <property type="match status" value="1"/>
</dbReference>
<dbReference type="GO" id="GO:0005262">
    <property type="term" value="F:calcium channel activity"/>
    <property type="evidence" value="ECO:0007669"/>
    <property type="project" value="TreeGrafter"/>
</dbReference>
<protein>
    <submittedName>
        <fullName evidence="1">Uncharacterized protein</fullName>
    </submittedName>
</protein>
<reference evidence="1" key="1">
    <citation type="submission" date="2021-01" db="EMBL/GenBank/DDBJ databases">
        <authorList>
            <person name="Corre E."/>
            <person name="Pelletier E."/>
            <person name="Niang G."/>
            <person name="Scheremetjew M."/>
            <person name="Finn R."/>
            <person name="Kale V."/>
            <person name="Holt S."/>
            <person name="Cochrane G."/>
            <person name="Meng A."/>
            <person name="Brown T."/>
            <person name="Cohen L."/>
        </authorList>
    </citation>
    <scope>NUCLEOTIDE SEQUENCE</scope>
    <source>
        <strain evidence="1">PLY429</strain>
    </source>
</reference>
<dbReference type="GO" id="GO:0006874">
    <property type="term" value="P:intracellular calcium ion homeostasis"/>
    <property type="evidence" value="ECO:0007669"/>
    <property type="project" value="TreeGrafter"/>
</dbReference>
<dbReference type="EMBL" id="HBGG01037027">
    <property type="protein sequence ID" value="CAD9216953.1"/>
    <property type="molecule type" value="Transcribed_RNA"/>
</dbReference>